<dbReference type="InterPro" id="IPR000169">
    <property type="entry name" value="Pept_cys_AS"/>
</dbReference>
<dbReference type="KEGG" id="ame:408851"/>
<dbReference type="EnsemblMetazoa" id="XM_006567652">
    <property type="protein sequence ID" value="XP_006567715"/>
    <property type="gene ID" value="LOC408851"/>
</dbReference>
<dbReference type="SMART" id="SM00645">
    <property type="entry name" value="Pept_C1"/>
    <property type="match status" value="1"/>
</dbReference>
<dbReference type="PROSITE" id="PS00139">
    <property type="entry name" value="THIOL_PROTEASE_CYS"/>
    <property type="match status" value="1"/>
</dbReference>
<dbReference type="CDD" id="cd02248">
    <property type="entry name" value="Peptidase_C1A"/>
    <property type="match status" value="1"/>
</dbReference>
<feature type="domain" description="Cystatin" evidence="11">
    <location>
        <begin position="442"/>
        <end position="548"/>
    </location>
</feature>
<feature type="chain" id="PRO_5044659635" evidence="10">
    <location>
        <begin position="25"/>
        <end position="884"/>
    </location>
</feature>
<dbReference type="InterPro" id="IPR013128">
    <property type="entry name" value="Peptidase_C1A"/>
</dbReference>
<accession>A0A8B6Z4C4</accession>
<name>A0A7M7GV42_APIME</name>
<reference evidence="16" key="2">
    <citation type="submission" date="2025-04" db="UniProtKB">
        <authorList>
            <consortium name="RefSeq"/>
        </authorList>
    </citation>
    <scope>IDENTIFICATION</scope>
    <source>
        <strain evidence="16">DH4</strain>
        <tissue evidence="16">Whole body</tissue>
    </source>
</reference>
<sequence length="884" mass="100806">MAGLLLHKTGLLFLLIVNPILVFCDSVNKPVQNVPEPLIQRALNSLNQDSPTHHTYRGGNLISAQKLVYYEESPYVIYRLTFDLIPICKEALEPCPREACTIEIKQHELGDINVLKESIQCMYLYPQSGQDDQLQVQENNQDQDHIIENLDKQIINNQSIELDHEIQKNGDHNDRPFIAMRASSPNYCPGCPYELNPNLPGFISFGEQVAKSMDELIQNDFKHKVIDIVKVTRAIPPSSNIIQYQILLHIGESDCLKNAIEQSECSVQLNSSFKICLVTFEEKPWQQSSRKIVKNNCTLNNDAEIKKNIINSYSTINSEALVTSIPNRKEKLEALENLKDILDNYTYVTTKKSEEPEQSEVTEHPILKISVNGSDDDAKVQRFEDKVKEFDEFLKDFDLPTTETRSNLEIKKDEVQEEIIYPTKKDSVINKSQILYRNKRSELVGASSYIDINNPTVQELANKGLKKFSENSEGSNEPMIVEIVDASRQVVSGYLYKIRVKLGTSNCPKGTKEKCQLKEGTEIKECLFSIWSQPWIDKGSPKITINCDLNNRRKRSLRGSKYNQKMLKLAQDIKDEMLFEDFIIKFNKTFSSTNEKQNRFQIFKQNLKIINELQTFEQGTAEYGVTMFADLTPKEFKTRYLGFRPELKQENEIPLAKIEVSDIFLPLKFDWRDYNVVTPVKDQGLCGSCWAFSVTGNVEGQYAIKYKKLLSLSEQELLDCDTLDEGCNGGYMENAYKAIEKLGGLELESDYPYDGRNEKCHFFKKNAKVQVVGAVNITSNETKMAQWLIKNGPISIGINANAMQFYIGGVSHPFHFLCNPKDLDHGVLIVGYGISKYPLFHKKLPYWIIKNSWGSRWGENGYYRVYRGDGTCGVNAMASSAIVA</sequence>
<dbReference type="GeneID" id="408851"/>
<dbReference type="SMART" id="SM00848">
    <property type="entry name" value="Inhibitor_I29"/>
    <property type="match status" value="1"/>
</dbReference>
<evidence type="ECO:0000256" key="10">
    <source>
        <dbReference type="SAM" id="SignalP"/>
    </source>
</evidence>
<evidence type="ECO:0000256" key="8">
    <source>
        <dbReference type="ARBA" id="ARBA00023157"/>
    </source>
</evidence>
<evidence type="ECO:0000259" key="13">
    <source>
        <dbReference type="SMART" id="SM00848"/>
    </source>
</evidence>
<reference evidence="14" key="1">
    <citation type="submission" date="2021-01" db="UniProtKB">
        <authorList>
            <consortium name="EnsemblMetazoa"/>
        </authorList>
    </citation>
    <scope>IDENTIFICATION</scope>
    <source>
        <strain evidence="14">DH4</strain>
    </source>
</reference>
<keyword evidence="15" id="KW-1185">Reference proteome</keyword>
<evidence type="ECO:0000259" key="11">
    <source>
        <dbReference type="SMART" id="SM00043"/>
    </source>
</evidence>
<evidence type="ECO:0000313" key="15">
    <source>
        <dbReference type="Proteomes" id="UP000005203"/>
    </source>
</evidence>
<dbReference type="PROSITE" id="PS00640">
    <property type="entry name" value="THIOL_PROTEASE_ASN"/>
    <property type="match status" value="1"/>
</dbReference>
<feature type="domain" description="Cystatin" evidence="11">
    <location>
        <begin position="187"/>
        <end position="298"/>
    </location>
</feature>
<dbReference type="GO" id="GO:0008234">
    <property type="term" value="F:cysteine-type peptidase activity"/>
    <property type="evidence" value="ECO:0007669"/>
    <property type="project" value="UniProtKB-KW"/>
</dbReference>
<evidence type="ECO:0000256" key="6">
    <source>
        <dbReference type="ARBA" id="ARBA00022807"/>
    </source>
</evidence>
<keyword evidence="8" id="KW-1015">Disulfide bond</keyword>
<dbReference type="InterPro" id="IPR018073">
    <property type="entry name" value="Prot_inh_cystat_CS"/>
</dbReference>
<keyword evidence="6" id="KW-0788">Thiol protease</keyword>
<dbReference type="CDD" id="cd00042">
    <property type="entry name" value="CY"/>
    <property type="match status" value="1"/>
</dbReference>
<evidence type="ECO:0000256" key="4">
    <source>
        <dbReference type="ARBA" id="ARBA00022729"/>
    </source>
</evidence>
<feature type="domain" description="Peptidase C1A papain C-terminal" evidence="12">
    <location>
        <begin position="665"/>
        <end position="882"/>
    </location>
</feature>
<evidence type="ECO:0000256" key="9">
    <source>
        <dbReference type="ARBA" id="ARBA00023180"/>
    </source>
</evidence>
<dbReference type="InterPro" id="IPR039417">
    <property type="entry name" value="Peptidase_C1A_papain-like"/>
</dbReference>
<dbReference type="OrthoDB" id="387093at2759"/>
<gene>
    <name evidence="14" type="primary">408851</name>
    <name evidence="16" type="synonym">LOC408851</name>
</gene>
<accession>A0A7M7GV42</accession>
<dbReference type="Pfam" id="PF00031">
    <property type="entry name" value="Cystatin"/>
    <property type="match status" value="1"/>
</dbReference>
<dbReference type="AlphaFoldDB" id="A0A7M7GV42"/>
<dbReference type="InterPro" id="IPR038765">
    <property type="entry name" value="Papain-like_cys_pep_sf"/>
</dbReference>
<dbReference type="GO" id="GO:0004869">
    <property type="term" value="F:cysteine-type endopeptidase inhibitor activity"/>
    <property type="evidence" value="ECO:0007669"/>
    <property type="project" value="InterPro"/>
</dbReference>
<dbReference type="RefSeq" id="XP_006567715.1">
    <property type="nucleotide sequence ID" value="XM_006567652.1"/>
</dbReference>
<dbReference type="FunFam" id="3.90.70.10:FF:000130">
    <property type="entry name" value="Cysteine proteinase 1"/>
    <property type="match status" value="1"/>
</dbReference>
<evidence type="ECO:0000256" key="7">
    <source>
        <dbReference type="ARBA" id="ARBA00023145"/>
    </source>
</evidence>
<dbReference type="Proteomes" id="UP000005203">
    <property type="component" value="Linkage group LG5"/>
</dbReference>
<dbReference type="Pfam" id="PF00112">
    <property type="entry name" value="Peptidase_C1"/>
    <property type="match status" value="1"/>
</dbReference>
<keyword evidence="3" id="KW-0645">Protease</keyword>
<dbReference type="InterPro" id="IPR013201">
    <property type="entry name" value="Prot_inhib_I29"/>
</dbReference>
<keyword evidence="7" id="KW-0865">Zymogen</keyword>
<dbReference type="SUPFAM" id="SSF54001">
    <property type="entry name" value="Cysteine proteinases"/>
    <property type="match status" value="1"/>
</dbReference>
<dbReference type="PROSITE" id="PS00287">
    <property type="entry name" value="CYSTATIN"/>
    <property type="match status" value="1"/>
</dbReference>
<dbReference type="SUPFAM" id="SSF54403">
    <property type="entry name" value="Cystatin/monellin"/>
    <property type="match status" value="2"/>
</dbReference>
<feature type="domain" description="Cathepsin propeptide inhibitor" evidence="13">
    <location>
        <begin position="579"/>
        <end position="636"/>
    </location>
</feature>
<evidence type="ECO:0000256" key="1">
    <source>
        <dbReference type="ARBA" id="ARBA00008455"/>
    </source>
</evidence>
<evidence type="ECO:0000256" key="2">
    <source>
        <dbReference type="ARBA" id="ARBA00009403"/>
    </source>
</evidence>
<dbReference type="PANTHER" id="PTHR12411">
    <property type="entry name" value="CYSTEINE PROTEASE FAMILY C1-RELATED"/>
    <property type="match status" value="1"/>
</dbReference>
<keyword evidence="4 10" id="KW-0732">Signal</keyword>
<dbReference type="GO" id="GO:0006508">
    <property type="term" value="P:proteolysis"/>
    <property type="evidence" value="ECO:0007669"/>
    <property type="project" value="UniProtKB-KW"/>
</dbReference>
<dbReference type="InterPro" id="IPR046350">
    <property type="entry name" value="Cystatin_sf"/>
</dbReference>
<dbReference type="InterPro" id="IPR025661">
    <property type="entry name" value="Pept_asp_AS"/>
</dbReference>
<dbReference type="Pfam" id="PF08246">
    <property type="entry name" value="Inhibitor_I29"/>
    <property type="match status" value="1"/>
</dbReference>
<evidence type="ECO:0000313" key="14">
    <source>
        <dbReference type="EnsemblMetazoa" id="XP_006567715"/>
    </source>
</evidence>
<dbReference type="SMART" id="SM00043">
    <property type="entry name" value="CY"/>
    <property type="match status" value="2"/>
</dbReference>
<comment type="similarity">
    <text evidence="1">Belongs to the peptidase C1 family.</text>
</comment>
<evidence type="ECO:0000313" key="16">
    <source>
        <dbReference type="RefSeq" id="XP_006567715.1"/>
    </source>
</evidence>
<dbReference type="Gene3D" id="3.10.450.10">
    <property type="match status" value="2"/>
</dbReference>
<comment type="similarity">
    <text evidence="2">Belongs to the cystatin family.</text>
</comment>
<dbReference type="InterPro" id="IPR000010">
    <property type="entry name" value="Cystatin_dom"/>
</dbReference>
<dbReference type="PRINTS" id="PR00705">
    <property type="entry name" value="PAPAIN"/>
</dbReference>
<dbReference type="PROSITE" id="PS00639">
    <property type="entry name" value="THIOL_PROTEASE_HIS"/>
    <property type="match status" value="1"/>
</dbReference>
<evidence type="ECO:0000259" key="12">
    <source>
        <dbReference type="SMART" id="SM00645"/>
    </source>
</evidence>
<dbReference type="InterPro" id="IPR025660">
    <property type="entry name" value="Pept_his_AS"/>
</dbReference>
<feature type="signal peptide" evidence="10">
    <location>
        <begin position="1"/>
        <end position="24"/>
    </location>
</feature>
<evidence type="ECO:0000256" key="3">
    <source>
        <dbReference type="ARBA" id="ARBA00022670"/>
    </source>
</evidence>
<evidence type="ECO:0000256" key="5">
    <source>
        <dbReference type="ARBA" id="ARBA00022801"/>
    </source>
</evidence>
<keyword evidence="9" id="KW-0325">Glycoprotein</keyword>
<proteinExistence type="inferred from homology"/>
<keyword evidence="5" id="KW-0378">Hydrolase</keyword>
<protein>
    <submittedName>
        <fullName evidence="16">Cysteine proteinase CG12163 isoform X1</fullName>
    </submittedName>
</protein>
<dbReference type="InterPro" id="IPR000668">
    <property type="entry name" value="Peptidase_C1A_C"/>
</dbReference>
<organism evidence="14">
    <name type="scientific">Apis mellifera</name>
    <name type="common">Honeybee</name>
    <dbReference type="NCBI Taxonomy" id="7460"/>
    <lineage>
        <taxon>Eukaryota</taxon>
        <taxon>Metazoa</taxon>
        <taxon>Ecdysozoa</taxon>
        <taxon>Arthropoda</taxon>
        <taxon>Hexapoda</taxon>
        <taxon>Insecta</taxon>
        <taxon>Pterygota</taxon>
        <taxon>Neoptera</taxon>
        <taxon>Endopterygota</taxon>
        <taxon>Hymenoptera</taxon>
        <taxon>Apocrita</taxon>
        <taxon>Aculeata</taxon>
        <taxon>Apoidea</taxon>
        <taxon>Anthophila</taxon>
        <taxon>Apidae</taxon>
        <taxon>Apis</taxon>
    </lineage>
</organism>
<dbReference type="Gene3D" id="3.90.70.10">
    <property type="entry name" value="Cysteine proteinases"/>
    <property type="match status" value="1"/>
</dbReference>